<dbReference type="SUPFAM" id="SSF51338">
    <property type="entry name" value="Composite domain of metallo-dependent hydrolases"/>
    <property type="match status" value="1"/>
</dbReference>
<evidence type="ECO:0000256" key="6">
    <source>
        <dbReference type="HAMAP-Rule" id="MF_00220"/>
    </source>
</evidence>
<evidence type="ECO:0000256" key="2">
    <source>
        <dbReference type="ARBA" id="ARBA00010286"/>
    </source>
</evidence>
<feature type="binding site" evidence="6">
    <location>
        <position position="298"/>
    </location>
    <ligand>
        <name>substrate</name>
    </ligand>
</feature>
<feature type="binding site" evidence="6">
    <location>
        <begin position="343"/>
        <end position="344"/>
    </location>
    <ligand>
        <name>substrate</name>
    </ligand>
</feature>
<dbReference type="Proteomes" id="UP000811492">
    <property type="component" value="Unassembled WGS sequence"/>
</dbReference>
<organism evidence="8 9">
    <name type="scientific">Leucobacter manosquensis</name>
    <dbReference type="NCBI Taxonomy" id="2810611"/>
    <lineage>
        <taxon>Bacteria</taxon>
        <taxon>Bacillati</taxon>
        <taxon>Actinomycetota</taxon>
        <taxon>Actinomycetes</taxon>
        <taxon>Micrococcales</taxon>
        <taxon>Microbacteriaceae</taxon>
        <taxon>Leucobacter</taxon>
    </lineage>
</organism>
<dbReference type="NCBIfam" id="NF006836">
    <property type="entry name" value="PRK09357.1-1"/>
    <property type="match status" value="1"/>
</dbReference>
<evidence type="ECO:0000259" key="7">
    <source>
        <dbReference type="Pfam" id="PF12890"/>
    </source>
</evidence>
<keyword evidence="9" id="KW-1185">Reference proteome</keyword>
<keyword evidence="3 6" id="KW-0479">Metal-binding</keyword>
<feature type="binding site" evidence="6">
    <location>
        <position position="325"/>
    </location>
    <ligand>
        <name>Zn(2+)</name>
        <dbReference type="ChEBI" id="CHEBI:29105"/>
        <label>1</label>
    </ligand>
</feature>
<comment type="cofactor">
    <cofactor evidence="6">
        <name>Zn(2+)</name>
        <dbReference type="ChEBI" id="CHEBI:29105"/>
    </cofactor>
    <text evidence="6">Binds 2 Zn(2+) ions per subunit.</text>
</comment>
<dbReference type="EC" id="3.5.2.3" evidence="6"/>
<name>A0ABS5M268_9MICO</name>
<feature type="binding site" evidence="6">
    <location>
        <position position="172"/>
    </location>
    <ligand>
        <name>Zn(2+)</name>
        <dbReference type="ChEBI" id="CHEBI:29105"/>
        <label>1</label>
    </ligand>
</feature>
<dbReference type="PROSITE" id="PS00483">
    <property type="entry name" value="DIHYDROOROTASE_2"/>
    <property type="match status" value="1"/>
</dbReference>
<dbReference type="Gene3D" id="2.30.40.10">
    <property type="entry name" value="Urease, subunit C, domain 1"/>
    <property type="match status" value="1"/>
</dbReference>
<reference evidence="8 9" key="1">
    <citation type="submission" date="2021-02" db="EMBL/GenBank/DDBJ databases">
        <title>Draft genome and description of Leucobacter sp nov strain Marseille-Q4368.</title>
        <authorList>
            <person name="Boxberger M."/>
            <person name="La Scola B."/>
        </authorList>
    </citation>
    <scope>NUCLEOTIDE SEQUENCE [LARGE SCALE GENOMIC DNA]</scope>
    <source>
        <strain evidence="8 9">Marseille-Q4368</strain>
    </source>
</reference>
<feature type="binding site" evidence="6">
    <location>
        <begin position="80"/>
        <end position="82"/>
    </location>
    <ligand>
        <name>substrate</name>
    </ligand>
</feature>
<feature type="binding site" evidence="6">
    <location>
        <position position="199"/>
    </location>
    <ligand>
        <name>Zn(2+)</name>
        <dbReference type="ChEBI" id="CHEBI:29105"/>
        <label>2</label>
    </ligand>
</feature>
<dbReference type="InterPro" id="IPR002195">
    <property type="entry name" value="Dihydroorotase_CS"/>
</dbReference>
<feature type="binding site" evidence="6">
    <location>
        <position position="252"/>
    </location>
    <ligand>
        <name>Zn(2+)</name>
        <dbReference type="ChEBI" id="CHEBI:29105"/>
        <label>2</label>
    </ligand>
</feature>
<keyword evidence="5 6" id="KW-0665">Pyrimidine biosynthesis</keyword>
<comment type="catalytic activity">
    <reaction evidence="6">
        <text>(S)-dihydroorotate + H2O = N-carbamoyl-L-aspartate + H(+)</text>
        <dbReference type="Rhea" id="RHEA:24296"/>
        <dbReference type="ChEBI" id="CHEBI:15377"/>
        <dbReference type="ChEBI" id="CHEBI:15378"/>
        <dbReference type="ChEBI" id="CHEBI:30864"/>
        <dbReference type="ChEBI" id="CHEBI:32814"/>
        <dbReference type="EC" id="3.5.2.3"/>
    </reaction>
</comment>
<feature type="binding site" evidence="6">
    <location>
        <position position="112"/>
    </location>
    <ligand>
        <name>substrate</name>
    </ligand>
</feature>
<dbReference type="NCBIfam" id="TIGR00857">
    <property type="entry name" value="pyrC_multi"/>
    <property type="match status" value="1"/>
</dbReference>
<comment type="similarity">
    <text evidence="2 6">Belongs to the metallo-dependent hydrolases superfamily. DHOase family. Class I DHOase subfamily.</text>
</comment>
<evidence type="ECO:0000256" key="3">
    <source>
        <dbReference type="ARBA" id="ARBA00022723"/>
    </source>
</evidence>
<dbReference type="SUPFAM" id="SSF51556">
    <property type="entry name" value="Metallo-dependent hydrolases"/>
    <property type="match status" value="1"/>
</dbReference>
<evidence type="ECO:0000256" key="1">
    <source>
        <dbReference type="ARBA" id="ARBA00002368"/>
    </source>
</evidence>
<dbReference type="InterPro" id="IPR050138">
    <property type="entry name" value="DHOase/Allantoinase_Hydrolase"/>
</dbReference>
<feature type="domain" description="Dihydroorotase catalytic" evidence="7">
    <location>
        <begin position="69"/>
        <end position="255"/>
    </location>
</feature>
<feature type="binding site" evidence="6">
    <location>
        <position position="329"/>
    </location>
    <ligand>
        <name>substrate</name>
    </ligand>
</feature>
<feature type="binding site" evidence="6">
    <location>
        <position position="80"/>
    </location>
    <ligand>
        <name>Zn(2+)</name>
        <dbReference type="ChEBI" id="CHEBI:29105"/>
        <label>1</label>
    </ligand>
</feature>
<protein>
    <recommendedName>
        <fullName evidence="6">Dihydroorotase</fullName>
        <shortName evidence="6">DHOase</shortName>
        <ecNumber evidence="6">3.5.2.3</ecNumber>
    </recommendedName>
</protein>
<dbReference type="Gene3D" id="3.20.20.140">
    <property type="entry name" value="Metal-dependent hydrolases"/>
    <property type="match status" value="1"/>
</dbReference>
<dbReference type="PANTHER" id="PTHR43668">
    <property type="entry name" value="ALLANTOINASE"/>
    <property type="match status" value="1"/>
</dbReference>
<dbReference type="CDD" id="cd01317">
    <property type="entry name" value="DHOase_IIa"/>
    <property type="match status" value="1"/>
</dbReference>
<evidence type="ECO:0000256" key="5">
    <source>
        <dbReference type="ARBA" id="ARBA00022975"/>
    </source>
</evidence>
<dbReference type="GO" id="GO:0004151">
    <property type="term" value="F:dihydroorotase activity"/>
    <property type="evidence" value="ECO:0007669"/>
    <property type="project" value="UniProtKB-EC"/>
</dbReference>
<feature type="binding site" evidence="6">
    <location>
        <position position="78"/>
    </location>
    <ligand>
        <name>Zn(2+)</name>
        <dbReference type="ChEBI" id="CHEBI:29105"/>
        <label>1</label>
    </ligand>
</feature>
<keyword evidence="6" id="KW-0862">Zinc</keyword>
<dbReference type="Pfam" id="PF12890">
    <property type="entry name" value="DHOase"/>
    <property type="match status" value="1"/>
</dbReference>
<gene>
    <name evidence="6" type="primary">pyrC</name>
    <name evidence="8" type="ORF">JSQ98_02680</name>
</gene>
<dbReference type="InterPro" id="IPR032466">
    <property type="entry name" value="Metal_Hydrolase"/>
</dbReference>
<evidence type="ECO:0000313" key="9">
    <source>
        <dbReference type="Proteomes" id="UP000811492"/>
    </source>
</evidence>
<evidence type="ECO:0000256" key="4">
    <source>
        <dbReference type="ARBA" id="ARBA00022801"/>
    </source>
</evidence>
<feature type="binding site" evidence="6">
    <location>
        <position position="172"/>
    </location>
    <ligand>
        <name>Zn(2+)</name>
        <dbReference type="ChEBI" id="CHEBI:29105"/>
        <label>2</label>
    </ligand>
</feature>
<comment type="function">
    <text evidence="1 6">Catalyzes the reversible cyclization of carbamoyl aspartate to dihydroorotate.</text>
</comment>
<dbReference type="InterPro" id="IPR011059">
    <property type="entry name" value="Metal-dep_hydrolase_composite"/>
</dbReference>
<dbReference type="EMBL" id="JAFEVO010000001">
    <property type="protein sequence ID" value="MBS3181113.1"/>
    <property type="molecule type" value="Genomic_DNA"/>
</dbReference>
<dbReference type="InterPro" id="IPR004722">
    <property type="entry name" value="DHOase"/>
</dbReference>
<comment type="pathway">
    <text evidence="6">Pyrimidine metabolism; UMP biosynthesis via de novo pathway; (S)-dihydroorotate from bicarbonate: step 3/3.</text>
</comment>
<evidence type="ECO:0000313" key="8">
    <source>
        <dbReference type="EMBL" id="MBS3181113.1"/>
    </source>
</evidence>
<dbReference type="PANTHER" id="PTHR43668:SF2">
    <property type="entry name" value="ALLANTOINASE"/>
    <property type="match status" value="1"/>
</dbReference>
<dbReference type="HAMAP" id="MF_00220_B">
    <property type="entry name" value="PyrC_classI_B"/>
    <property type="match status" value="1"/>
</dbReference>
<dbReference type="RefSeq" id="WP_211648244.1">
    <property type="nucleotide sequence ID" value="NZ_JAFEVO010000001.1"/>
</dbReference>
<proteinExistence type="inferred from homology"/>
<feature type="active site" evidence="6">
    <location>
        <position position="325"/>
    </location>
</feature>
<keyword evidence="4 6" id="KW-0378">Hydrolase</keyword>
<comment type="caution">
    <text evidence="8">The sequence shown here is derived from an EMBL/GenBank/DDBJ whole genome shotgun (WGS) entry which is preliminary data.</text>
</comment>
<accession>A0ABS5M268</accession>
<sequence>MTHTNPANGILIRGARLAAALTERGQQVSDAAAVDLRIADGVIVERATQAAGGLAPRDAERVIEADGFVALTGLVDLHTHLREPGFEQSETVLTGTRAAAAGGFTSVFAMANTLPVQDTAGVVEQVQALGDAAGYATVRPIGAVTEDLSGERLSEIGAMADSRAAVRVFSDDGKCVHDPLLMRRALEYVKTFDGVIAQHAQDPRLTEGAQMNEGALSSELGLKGWPAVAEESIIARDVLLAEHIGARLHICHLSTAGSVEVIRWAKARGVQVTAEVTPHHLILTEELARSYDARYKVNPPLRREEDVLALRAAVADGIIDIIATDHAPHPVEAKDCEWDAAAFGMVGLESALPIALLTLVQEANASWAELEALLSQRPAGIGRLQGHPTAIEVGQPADIVLVDPSGTSTFSTDHLRGQSVNSPFLGMELPGRVAYTLRRGYLTVDDGRVVAPETVAAAARQLGGAK</sequence>
<dbReference type="InterPro" id="IPR024403">
    <property type="entry name" value="DHOase_cat"/>
</dbReference>